<organism evidence="1 2">
    <name type="scientific">Hibiscus sabdariffa</name>
    <name type="common">roselle</name>
    <dbReference type="NCBI Taxonomy" id="183260"/>
    <lineage>
        <taxon>Eukaryota</taxon>
        <taxon>Viridiplantae</taxon>
        <taxon>Streptophyta</taxon>
        <taxon>Embryophyta</taxon>
        <taxon>Tracheophyta</taxon>
        <taxon>Spermatophyta</taxon>
        <taxon>Magnoliopsida</taxon>
        <taxon>eudicotyledons</taxon>
        <taxon>Gunneridae</taxon>
        <taxon>Pentapetalae</taxon>
        <taxon>rosids</taxon>
        <taxon>malvids</taxon>
        <taxon>Malvales</taxon>
        <taxon>Malvaceae</taxon>
        <taxon>Malvoideae</taxon>
        <taxon>Hibiscus</taxon>
    </lineage>
</organism>
<reference evidence="1 2" key="1">
    <citation type="journal article" date="2024" name="G3 (Bethesda)">
        <title>Genome assembly of Hibiscus sabdariffa L. provides insights into metabolisms of medicinal natural products.</title>
        <authorList>
            <person name="Kim T."/>
        </authorList>
    </citation>
    <scope>NUCLEOTIDE SEQUENCE [LARGE SCALE GENOMIC DNA]</scope>
    <source>
        <strain evidence="1">TK-2024</strain>
        <tissue evidence="1">Old leaves</tissue>
    </source>
</reference>
<dbReference type="Proteomes" id="UP001472677">
    <property type="component" value="Unassembled WGS sequence"/>
</dbReference>
<keyword evidence="2" id="KW-1185">Reference proteome</keyword>
<dbReference type="PANTHER" id="PTHR35744:SF4">
    <property type="entry name" value="OS04G0464600 PROTEIN"/>
    <property type="match status" value="1"/>
</dbReference>
<sequence>MVDVMDRSKAECLVLVSDDSDFVGVLKEAKQRCLKTVVVGDVDDGALKRVADAGFSWTEILMGKAKKEAISVVGKWKNRDILKRREWTYNPEVGRKLNGCEYLFDFDDESEDKDFDNTDDENNCDSGEIPQGCTIGYRNDNNWEMLRRGQLGCSGGECSD</sequence>
<comment type="caution">
    <text evidence="1">The sequence shown here is derived from an EMBL/GenBank/DDBJ whole genome shotgun (WGS) entry which is preliminary data.</text>
</comment>
<gene>
    <name evidence="1" type="ORF">V6N12_044242</name>
</gene>
<proteinExistence type="predicted"/>
<accession>A0ABR2DGP0</accession>
<evidence type="ECO:0000313" key="2">
    <source>
        <dbReference type="Proteomes" id="UP001472677"/>
    </source>
</evidence>
<name>A0ABR2DGP0_9ROSI</name>
<dbReference type="PANTHER" id="PTHR35744">
    <property type="entry name" value="C2H2-TYPE DOMAIN-CONTAINING PROTEIN"/>
    <property type="match status" value="1"/>
</dbReference>
<protein>
    <recommendedName>
        <fullName evidence="3">NYN domain-containing protein</fullName>
    </recommendedName>
</protein>
<evidence type="ECO:0008006" key="3">
    <source>
        <dbReference type="Google" id="ProtNLM"/>
    </source>
</evidence>
<evidence type="ECO:0000313" key="1">
    <source>
        <dbReference type="EMBL" id="KAK8538105.1"/>
    </source>
</evidence>
<dbReference type="EMBL" id="JBBPBM010000028">
    <property type="protein sequence ID" value="KAK8538105.1"/>
    <property type="molecule type" value="Genomic_DNA"/>
</dbReference>